<comment type="caution">
    <text evidence="1">The sequence shown here is derived from an EMBL/GenBank/DDBJ whole genome shotgun (WGS) entry which is preliminary data.</text>
</comment>
<protein>
    <submittedName>
        <fullName evidence="1">Uncharacterized protein</fullName>
    </submittedName>
</protein>
<organism evidence="1 2">
    <name type="scientific">Pseudocohnilembus persalinus</name>
    <name type="common">Ciliate</name>
    <dbReference type="NCBI Taxonomy" id="266149"/>
    <lineage>
        <taxon>Eukaryota</taxon>
        <taxon>Sar</taxon>
        <taxon>Alveolata</taxon>
        <taxon>Ciliophora</taxon>
        <taxon>Intramacronucleata</taxon>
        <taxon>Oligohymenophorea</taxon>
        <taxon>Scuticociliatia</taxon>
        <taxon>Philasterida</taxon>
        <taxon>Pseudocohnilembidae</taxon>
        <taxon>Pseudocohnilembus</taxon>
    </lineage>
</organism>
<sequence>MIEEENTLEQDNQFDPLEQTYQQINDEYQQLLKKKHENYQSDQKLPEQLYISNQQEFNKIVKENYLAKHWIQDHLKIMLLLFKKGIVDDDQYERKQDGLESNDRKLIDNISDYNYPIQDLKVLVEEDSSNSQKLNLQKSINNSLLINLINESIKKDQSLKQKFLKFMKYQDDQDKSSAVALQEFLDFCKDLTKQQKGSQQVYNLEIIPLNSKGANEISYKGTSKLLDNRSISFTLEYFEARNVMIVKLFSPDMVLQIETADEINYSSQTIVALDNIVQIDYDNQRRIQVKTSVCVGLSFNIVESFLKVYDTLASCLLCYNDYYIYNIMTNKISRDHTKFFQLHEEIKQVIKRYNYLYEQIYEQINKK</sequence>
<gene>
    <name evidence="1" type="ORF">PPERSA_10469</name>
</gene>
<proteinExistence type="predicted"/>
<dbReference type="AlphaFoldDB" id="A0A0V0R7C3"/>
<evidence type="ECO:0000313" key="1">
    <source>
        <dbReference type="EMBL" id="KRX10370.1"/>
    </source>
</evidence>
<name>A0A0V0R7C3_PSEPJ</name>
<dbReference type="OrthoDB" id="305556at2759"/>
<keyword evidence="2" id="KW-1185">Reference proteome</keyword>
<reference evidence="1 2" key="1">
    <citation type="journal article" date="2015" name="Sci. Rep.">
        <title>Genome of the facultative scuticociliatosis pathogen Pseudocohnilembus persalinus provides insight into its virulence through horizontal gene transfer.</title>
        <authorList>
            <person name="Xiong J."/>
            <person name="Wang G."/>
            <person name="Cheng J."/>
            <person name="Tian M."/>
            <person name="Pan X."/>
            <person name="Warren A."/>
            <person name="Jiang C."/>
            <person name="Yuan D."/>
            <person name="Miao W."/>
        </authorList>
    </citation>
    <scope>NUCLEOTIDE SEQUENCE [LARGE SCALE GENOMIC DNA]</scope>
    <source>
        <strain evidence="1">36N120E</strain>
    </source>
</reference>
<evidence type="ECO:0000313" key="2">
    <source>
        <dbReference type="Proteomes" id="UP000054937"/>
    </source>
</evidence>
<dbReference type="EMBL" id="LDAU01000028">
    <property type="protein sequence ID" value="KRX10370.1"/>
    <property type="molecule type" value="Genomic_DNA"/>
</dbReference>
<accession>A0A0V0R7C3</accession>
<dbReference type="InParanoid" id="A0A0V0R7C3"/>
<dbReference type="Proteomes" id="UP000054937">
    <property type="component" value="Unassembled WGS sequence"/>
</dbReference>